<dbReference type="SMART" id="SM00406">
    <property type="entry name" value="IGv"/>
    <property type="match status" value="1"/>
</dbReference>
<evidence type="ECO:0000256" key="2">
    <source>
        <dbReference type="ARBA" id="ARBA00023157"/>
    </source>
</evidence>
<feature type="region of interest" description="Disordered" evidence="5">
    <location>
        <begin position="400"/>
        <end position="426"/>
    </location>
</feature>
<keyword evidence="3" id="KW-0325">Glycoprotein</keyword>
<dbReference type="InterPro" id="IPR013106">
    <property type="entry name" value="Ig_V-set"/>
</dbReference>
<dbReference type="InterPro" id="IPR036179">
    <property type="entry name" value="Ig-like_dom_sf"/>
</dbReference>
<keyword evidence="1 7" id="KW-0732">Signal</keyword>
<feature type="region of interest" description="Disordered" evidence="5">
    <location>
        <begin position="132"/>
        <end position="157"/>
    </location>
</feature>
<sequence>MAFRTLARLQLLSLLLGLSSMDRSGAGAQEFQLLQPQGAVSVSAGETLTLTCSVTGLAPAGPVRWFKDSGSGRRLVYADAGSFPRVTRAVSGSDTDFTIHINDTRSEDAGVYHCVKFKKGLGADEEFRSGSGTAVSVSARPSAPSVSGPPSRAEPGPPVTFTCTSGGFSPRDITVTWLKNGAKLPDPQTQVLPAHQSVSYNVSSTVGVSLTRADARSQLTCQIEHSTLPAPLRATYTLSDVLRVPPRLQVGTAPAVPVALNTSVTFTCHAEGFYPKDASLTWLENGNETNLGKSSALSENADGTYTLQSSLEVKATEQRSQSMFTCRVVHDSQPPINASAMLRLSQPPAEPGKDPTSSAADSYLSEEKKIYIAVAVVCAVLVVLVIAVIYLIRVRQRKGKSSPSVRLHEPEKSPGPAPQDSDPNNLTYADLNFDKQKKRTPRFVEMSPQSEYACIQPAATEDNLTYADLDMVHLSKSPKRPAPRPEEAISEYASVQIQRK</sequence>
<evidence type="ECO:0000256" key="5">
    <source>
        <dbReference type="SAM" id="MobiDB-lite"/>
    </source>
</evidence>
<dbReference type="Pfam" id="PF07654">
    <property type="entry name" value="C1-set"/>
    <property type="match status" value="2"/>
</dbReference>
<feature type="compositionally biased region" description="Low complexity" evidence="5">
    <location>
        <begin position="134"/>
        <end position="153"/>
    </location>
</feature>
<dbReference type="Gene3D" id="2.60.40.10">
    <property type="entry name" value="Immunoglobulins"/>
    <property type="match status" value="3"/>
</dbReference>
<keyword evidence="6" id="KW-0812">Transmembrane</keyword>
<evidence type="ECO:0000256" key="3">
    <source>
        <dbReference type="ARBA" id="ARBA00023180"/>
    </source>
</evidence>
<dbReference type="InterPro" id="IPR051755">
    <property type="entry name" value="Ig-like_CS_Receptor"/>
</dbReference>
<accession>A0A8C4WC63</accession>
<keyword evidence="6" id="KW-1133">Transmembrane helix</keyword>
<feature type="domain" description="Ig-like" evidence="8">
    <location>
        <begin position="29"/>
        <end position="114"/>
    </location>
</feature>
<feature type="transmembrane region" description="Helical" evidence="6">
    <location>
        <begin position="370"/>
        <end position="392"/>
    </location>
</feature>
<dbReference type="SUPFAM" id="SSF48726">
    <property type="entry name" value="Immunoglobulin"/>
    <property type="match status" value="3"/>
</dbReference>
<evidence type="ECO:0000313" key="10">
    <source>
        <dbReference type="Proteomes" id="UP000694390"/>
    </source>
</evidence>
<dbReference type="InterPro" id="IPR007110">
    <property type="entry name" value="Ig-like_dom"/>
</dbReference>
<dbReference type="GeneID" id="115635018"/>
<reference evidence="9" key="1">
    <citation type="submission" date="2019-06" db="EMBL/GenBank/DDBJ databases">
        <title>G10K-VGP Goodes thornscrub tortoise genome, primary haplotype.</title>
        <authorList>
            <person name="Murphy B."/>
            <person name="Edwards T."/>
            <person name="Rhie A."/>
            <person name="Koren S."/>
            <person name="Phillippy A."/>
            <person name="Fedrigo O."/>
            <person name="Haase B."/>
            <person name="Mountcastle J."/>
            <person name="Lewin H."/>
            <person name="Damas J."/>
            <person name="Howe K."/>
            <person name="Formenti G."/>
            <person name="Myers G."/>
            <person name="Durbin R."/>
            <person name="Jarvis E.D."/>
        </authorList>
    </citation>
    <scope>NUCLEOTIDE SEQUENCE [LARGE SCALE GENOMIC DNA]</scope>
</reference>
<protein>
    <submittedName>
        <fullName evidence="9">Tyrosine-protein phosphatase non-receptor type substrate 1-like</fullName>
    </submittedName>
</protein>
<dbReference type="RefSeq" id="XP_030389065.1">
    <property type="nucleotide sequence ID" value="XM_030533205.1"/>
</dbReference>
<dbReference type="SMART" id="SM00408">
    <property type="entry name" value="IGc2"/>
    <property type="match status" value="1"/>
</dbReference>
<dbReference type="FunFam" id="2.60.40.10:FF:001726">
    <property type="entry name" value="Signal-regulatory protein beta 3"/>
    <property type="match status" value="1"/>
</dbReference>
<dbReference type="Pfam" id="PF07686">
    <property type="entry name" value="V-set"/>
    <property type="match status" value="1"/>
</dbReference>
<name>A0A8C4WC63_9SAUR</name>
<dbReference type="SMART" id="SM00409">
    <property type="entry name" value="IG"/>
    <property type="match status" value="2"/>
</dbReference>
<dbReference type="Proteomes" id="UP000694390">
    <property type="component" value="Chromosome 14"/>
</dbReference>
<dbReference type="FunFam" id="2.60.40.10:FF:000295">
    <property type="entry name" value="Tyrosine-protein phosphatase non-receptor type substrate 1"/>
    <property type="match status" value="1"/>
</dbReference>
<dbReference type="InterPro" id="IPR003006">
    <property type="entry name" value="Ig/MHC_CS"/>
</dbReference>
<keyword evidence="6" id="KW-0472">Membrane</keyword>
<gene>
    <name evidence="9" type="primary">LOC115635018</name>
</gene>
<evidence type="ECO:0000313" key="9">
    <source>
        <dbReference type="Ensembl" id="ENSGEVP00005013951.1"/>
    </source>
</evidence>
<organism evidence="9 10">
    <name type="scientific">Gopherus evgoodei</name>
    <name type="common">Goodes thornscrub tortoise</name>
    <dbReference type="NCBI Taxonomy" id="1825980"/>
    <lineage>
        <taxon>Eukaryota</taxon>
        <taxon>Metazoa</taxon>
        <taxon>Chordata</taxon>
        <taxon>Craniata</taxon>
        <taxon>Vertebrata</taxon>
        <taxon>Euteleostomi</taxon>
        <taxon>Archelosauria</taxon>
        <taxon>Testudinata</taxon>
        <taxon>Testudines</taxon>
        <taxon>Cryptodira</taxon>
        <taxon>Durocryptodira</taxon>
        <taxon>Testudinoidea</taxon>
        <taxon>Testudinidae</taxon>
        <taxon>Gopherus</taxon>
    </lineage>
</organism>
<evidence type="ECO:0000256" key="1">
    <source>
        <dbReference type="ARBA" id="ARBA00022729"/>
    </source>
</evidence>
<evidence type="ECO:0000256" key="7">
    <source>
        <dbReference type="SAM" id="SignalP"/>
    </source>
</evidence>
<dbReference type="InterPro" id="IPR003599">
    <property type="entry name" value="Ig_sub"/>
</dbReference>
<dbReference type="PANTHER" id="PTHR19971">
    <property type="entry name" value="SIGNAL-REGULATORY PROTEIN BETA"/>
    <property type="match status" value="1"/>
</dbReference>
<feature type="chain" id="PRO_5034664747" evidence="7">
    <location>
        <begin position="28"/>
        <end position="500"/>
    </location>
</feature>
<dbReference type="InterPro" id="IPR003597">
    <property type="entry name" value="Ig_C1-set"/>
</dbReference>
<dbReference type="SMART" id="SM00407">
    <property type="entry name" value="IGc1"/>
    <property type="match status" value="2"/>
</dbReference>
<dbReference type="PROSITE" id="PS00290">
    <property type="entry name" value="IG_MHC"/>
    <property type="match status" value="1"/>
</dbReference>
<proteinExistence type="predicted"/>
<evidence type="ECO:0000256" key="6">
    <source>
        <dbReference type="SAM" id="Phobius"/>
    </source>
</evidence>
<reference evidence="9" key="3">
    <citation type="submission" date="2025-09" db="UniProtKB">
        <authorList>
            <consortium name="Ensembl"/>
        </authorList>
    </citation>
    <scope>IDENTIFICATION</scope>
</reference>
<dbReference type="InterPro" id="IPR013783">
    <property type="entry name" value="Ig-like_fold"/>
</dbReference>
<keyword evidence="10" id="KW-1185">Reference proteome</keyword>
<dbReference type="GeneTree" id="ENSGT00960000186656"/>
<dbReference type="Ensembl" id="ENSGEVT00005014623.1">
    <property type="protein sequence ID" value="ENSGEVP00005013951.1"/>
    <property type="gene ID" value="ENSGEVG00005009931.1"/>
</dbReference>
<feature type="region of interest" description="Disordered" evidence="5">
    <location>
        <begin position="475"/>
        <end position="500"/>
    </location>
</feature>
<dbReference type="InterPro" id="IPR003598">
    <property type="entry name" value="Ig_sub2"/>
</dbReference>
<reference evidence="9" key="2">
    <citation type="submission" date="2025-08" db="UniProtKB">
        <authorList>
            <consortium name="Ensembl"/>
        </authorList>
    </citation>
    <scope>IDENTIFICATION</scope>
</reference>
<feature type="signal peptide" evidence="7">
    <location>
        <begin position="1"/>
        <end position="27"/>
    </location>
</feature>
<keyword evidence="4" id="KW-0393">Immunoglobulin domain</keyword>
<keyword evidence="2" id="KW-1015">Disulfide bond</keyword>
<feature type="domain" description="Ig-like" evidence="8">
    <location>
        <begin position="141"/>
        <end position="237"/>
    </location>
</feature>
<feature type="domain" description="Ig-like" evidence="8">
    <location>
        <begin position="246"/>
        <end position="337"/>
    </location>
</feature>
<dbReference type="PROSITE" id="PS50835">
    <property type="entry name" value="IG_LIKE"/>
    <property type="match status" value="3"/>
</dbReference>
<evidence type="ECO:0000259" key="8">
    <source>
        <dbReference type="PROSITE" id="PS50835"/>
    </source>
</evidence>
<dbReference type="AlphaFoldDB" id="A0A8C4WC63"/>
<evidence type="ECO:0000256" key="4">
    <source>
        <dbReference type="ARBA" id="ARBA00023319"/>
    </source>
</evidence>